<keyword evidence="3" id="KW-1185">Reference proteome</keyword>
<dbReference type="Proteomes" id="UP000392064">
    <property type="component" value="Chromosome"/>
</dbReference>
<dbReference type="PANTHER" id="PTHR43685">
    <property type="entry name" value="GLYCOSYLTRANSFERASE"/>
    <property type="match status" value="1"/>
</dbReference>
<dbReference type="GO" id="GO:0016740">
    <property type="term" value="F:transferase activity"/>
    <property type="evidence" value="ECO:0007669"/>
    <property type="project" value="UniProtKB-KW"/>
</dbReference>
<dbReference type="CDD" id="cd00761">
    <property type="entry name" value="Glyco_tranf_GTA_type"/>
    <property type="match status" value="1"/>
</dbReference>
<dbReference type="EMBL" id="CP045737">
    <property type="protein sequence ID" value="QGG40296.1"/>
    <property type="molecule type" value="Genomic_DNA"/>
</dbReference>
<dbReference type="InterPro" id="IPR001173">
    <property type="entry name" value="Glyco_trans_2-like"/>
</dbReference>
<sequence length="821" mass="89530">MSDHLDVLREQMRYIDVDPYSVASTAIRFGFPGALDLLSLMATDGREDYASLTATAERFAASGALRAPDELRERYAARPVGALAQALVGRAYRDPDYASSARMHRLAHALGPVDDQPTGFPRLLLQTQLAAGQHAFLDALLADDPTLADDHLAWVIRTDRLGPAVTGAAFDARRWSESFTEIFAPHGVTPVRLGDSDRPVFDRLETAAVPPAVDPGDGPLVTVVMSVYAPDESLETAVRSILAQTWTAFELLVVDDCSPAEFTARIDAVADWDPRVRVLRMAENGGTYPIRNRALAEARGELMTFQDSDDWSHPERLARQVAVLVDRPEVVATLSSWVRLTPDLVLNRVGYGATRVNASSMMFRIAPVRERLGGFDPVRKDADSEFRNRLETVFGEEAVVPLPDMCAVAQLTADSLSRDDFSFGWRAATRDAYGVDAGHWHHRIAAGRVSPFLDPQGPRRFPAPASFLTRTPAPVTCDVAYVSDWRTRINRYDAAPRRVRALTEAGLDVHLGQAMSLRHAFRIRRNTLPDVLDMRASGEVGWLVWTEPVHAGVTFVDSPELLMFPRSTEGVRLTTGRLVVAAGTPTRVPQRDWTLYDPATVERAGRELFGVDVEWLPAHDGVAADLRSHGATATILPPRSIGVVDPGARRGSGARPRPVVATAQLERMSKNRLKGTQIVQCLPPDAGYDVRILDDDDVVPGLFRKNPVPETWTLVHGVPLADFLSEVDFYVGYAPDAWGTAPTWPMLQALAAGAVLVVDPRHRPALGDAAVYADPAGVRGVVDALAADATAYAAQRARGDAFVRSELDPARFAAFVAGLRG</sequence>
<name>A0A5Q2MGX7_9ACTN</name>
<gene>
    <name evidence="2" type="ORF">GEV26_02320</name>
</gene>
<dbReference type="SUPFAM" id="SSF53448">
    <property type="entry name" value="Nucleotide-diphospho-sugar transferases"/>
    <property type="match status" value="1"/>
</dbReference>
<reference evidence="2 3" key="1">
    <citation type="submission" date="2019-11" db="EMBL/GenBank/DDBJ databases">
        <authorList>
            <person name="Li J."/>
        </authorList>
    </citation>
    <scope>NUCLEOTIDE SEQUENCE [LARGE SCALE GENOMIC DNA]</scope>
    <source>
        <strain evidence="2 3">MF47</strain>
    </source>
</reference>
<dbReference type="Pfam" id="PF00535">
    <property type="entry name" value="Glycos_transf_2"/>
    <property type="match status" value="1"/>
</dbReference>
<organism evidence="2 3">
    <name type="scientific">Aeromicrobium yanjiei</name>
    <dbReference type="NCBI Taxonomy" id="2662028"/>
    <lineage>
        <taxon>Bacteria</taxon>
        <taxon>Bacillati</taxon>
        <taxon>Actinomycetota</taxon>
        <taxon>Actinomycetes</taxon>
        <taxon>Propionibacteriales</taxon>
        <taxon>Nocardioidaceae</taxon>
        <taxon>Aeromicrobium</taxon>
    </lineage>
</organism>
<dbReference type="RefSeq" id="WP_153651568.1">
    <property type="nucleotide sequence ID" value="NZ_CP045737.1"/>
</dbReference>
<dbReference type="PANTHER" id="PTHR43685:SF11">
    <property type="entry name" value="GLYCOSYLTRANSFERASE TAGX-RELATED"/>
    <property type="match status" value="1"/>
</dbReference>
<dbReference type="InterPro" id="IPR050834">
    <property type="entry name" value="Glycosyltransf_2"/>
</dbReference>
<keyword evidence="2" id="KW-0808">Transferase</keyword>
<proteinExistence type="predicted"/>
<evidence type="ECO:0000313" key="2">
    <source>
        <dbReference type="EMBL" id="QGG40296.1"/>
    </source>
</evidence>
<protein>
    <submittedName>
        <fullName evidence="2">Glycosyltransferase</fullName>
    </submittedName>
</protein>
<evidence type="ECO:0000313" key="3">
    <source>
        <dbReference type="Proteomes" id="UP000392064"/>
    </source>
</evidence>
<dbReference type="Gene3D" id="3.90.550.10">
    <property type="entry name" value="Spore Coat Polysaccharide Biosynthesis Protein SpsA, Chain A"/>
    <property type="match status" value="1"/>
</dbReference>
<accession>A0A5Q2MGX7</accession>
<evidence type="ECO:0000259" key="1">
    <source>
        <dbReference type="Pfam" id="PF00535"/>
    </source>
</evidence>
<dbReference type="KEGG" id="aef:GEV26_02320"/>
<feature type="domain" description="Glycosyltransferase 2-like" evidence="1">
    <location>
        <begin position="222"/>
        <end position="332"/>
    </location>
</feature>
<dbReference type="InterPro" id="IPR029044">
    <property type="entry name" value="Nucleotide-diphossugar_trans"/>
</dbReference>
<dbReference type="AlphaFoldDB" id="A0A5Q2MGX7"/>